<evidence type="ECO:0000313" key="12">
    <source>
        <dbReference type="Proteomes" id="UP001215598"/>
    </source>
</evidence>
<dbReference type="Pfam" id="PF00734">
    <property type="entry name" value="CBM_1"/>
    <property type="match status" value="1"/>
</dbReference>
<dbReference type="GO" id="GO:0016798">
    <property type="term" value="F:hydrolase activity, acting on glycosyl bonds"/>
    <property type="evidence" value="ECO:0007669"/>
    <property type="project" value="UniProtKB-KW"/>
</dbReference>
<dbReference type="SUPFAM" id="SSF57180">
    <property type="entry name" value="Cellulose-binding domain"/>
    <property type="match status" value="1"/>
</dbReference>
<protein>
    <recommendedName>
        <fullName evidence="10">CBM1 domain-containing protein</fullName>
    </recommendedName>
</protein>
<dbReference type="SUPFAM" id="SSF110296">
    <property type="entry name" value="Oligoxyloglucan reducing end-specific cellobiohydrolase"/>
    <property type="match status" value="2"/>
</dbReference>
<evidence type="ECO:0000256" key="3">
    <source>
        <dbReference type="ARBA" id="ARBA00023001"/>
    </source>
</evidence>
<evidence type="ECO:0000256" key="9">
    <source>
        <dbReference type="SAM" id="SignalP"/>
    </source>
</evidence>
<sequence length="852" mass="88030">MPNYSILAVLAASVAAPLVSAVSSQAYTWKNVKIGGGGGFVPGIVFNPTAQGVAYARTDIGGAYKLNAANDTWTPLLDFADNARWNYWGVAALATDPVQTNRLYLATGGYTNSFDPNNGNILISTDSGATFTASPLPFKVGGNMPGRGMGERLVVDPNSNGILYFGAASGKGLWKSTNFGVTWTQVTSFPSVGTYAPDPTDSTGYNSALIGIAWVTFDSTSGTPGSPTPRIFVGVANLGSTNIYVSTNAGSTWSAVAGQQTTYLPHKGVISPAEKALYVSYSNGAGPYDGTLGSVLKYNLTSGVWTDITPVTGSDLYFGFGGVAVDLKTPGTIMVAALNSWWPDGQIFRSTDGGATWSPLWSWLSYPTMNKFYTYSDSLAPWIGPNSVDGTPGDLQIGWMMESIAIDPFDSNHWLYGTGETIYGGHNLKLWDTTHNVSISSLADGIEETSVQAVLSPPTGASLISALGDIQGFVHNSLTSPPTVAWTNPAWSTTADLDFAGLAPSNIVRVGTTSDGSQGLQVAMSNDGGNTWFQDFGAPANVSGGKVALSATGDIVLWRTSGNGVLVSQFTNPFVAVPTLPSTAAIASDKLNDTVFYGAASNSFYLSTDGGKTFKVTSTLGSSTSPAKVVVNPKVSGDVWVSTDTGLFHSTNFGSTFTAIPGITEAWAIALGAPQTATSYPSIFAAATIGVVGYFRSDDMGVNWVQINDAAHGFGSASSNCISGDPRIYGRVYIGTNGRGIFYGDTAGAAPPPTSTASSTSTAKSTSSSTSTVKSTTTTVSSSTVKSTTTVSSSTVKSTTTASSTTSSPPTSTGTAPAFGQCGGTGWTGATVCVTGFTCVVQNPFFSQCVQS</sequence>
<dbReference type="PROSITE" id="PS51164">
    <property type="entry name" value="CBM1_2"/>
    <property type="match status" value="1"/>
</dbReference>
<reference evidence="11" key="1">
    <citation type="submission" date="2023-03" db="EMBL/GenBank/DDBJ databases">
        <title>Massive genome expansion in bonnet fungi (Mycena s.s.) driven by repeated elements and novel gene families across ecological guilds.</title>
        <authorList>
            <consortium name="Lawrence Berkeley National Laboratory"/>
            <person name="Harder C.B."/>
            <person name="Miyauchi S."/>
            <person name="Viragh M."/>
            <person name="Kuo A."/>
            <person name="Thoen E."/>
            <person name="Andreopoulos B."/>
            <person name="Lu D."/>
            <person name="Skrede I."/>
            <person name="Drula E."/>
            <person name="Henrissat B."/>
            <person name="Morin E."/>
            <person name="Kohler A."/>
            <person name="Barry K."/>
            <person name="LaButti K."/>
            <person name="Morin E."/>
            <person name="Salamov A."/>
            <person name="Lipzen A."/>
            <person name="Mereny Z."/>
            <person name="Hegedus B."/>
            <person name="Baldrian P."/>
            <person name="Stursova M."/>
            <person name="Weitz H."/>
            <person name="Taylor A."/>
            <person name="Grigoriev I.V."/>
            <person name="Nagy L.G."/>
            <person name="Martin F."/>
            <person name="Kauserud H."/>
        </authorList>
    </citation>
    <scope>NUCLEOTIDE SEQUENCE</scope>
    <source>
        <strain evidence="11">CBHHK182m</strain>
    </source>
</reference>
<dbReference type="CDD" id="cd15482">
    <property type="entry name" value="Sialidase_non-viral"/>
    <property type="match status" value="1"/>
</dbReference>
<dbReference type="GO" id="GO:0005576">
    <property type="term" value="C:extracellular region"/>
    <property type="evidence" value="ECO:0007669"/>
    <property type="project" value="InterPro"/>
</dbReference>
<proteinExistence type="inferred from homology"/>
<evidence type="ECO:0000259" key="10">
    <source>
        <dbReference type="PROSITE" id="PS51164"/>
    </source>
</evidence>
<keyword evidence="6" id="KW-0624">Polysaccharide degradation</keyword>
<feature type="region of interest" description="Disordered" evidence="8">
    <location>
        <begin position="752"/>
        <end position="779"/>
    </location>
</feature>
<dbReference type="InterPro" id="IPR000254">
    <property type="entry name" value="CBD"/>
</dbReference>
<keyword evidence="5" id="KW-0326">Glycosidase</keyword>
<dbReference type="EMBL" id="JARKIB010000001">
    <property type="protein sequence ID" value="KAJ7786028.1"/>
    <property type="molecule type" value="Genomic_DNA"/>
</dbReference>
<evidence type="ECO:0000256" key="7">
    <source>
        <dbReference type="ARBA" id="ARBA00037986"/>
    </source>
</evidence>
<gene>
    <name evidence="11" type="ORF">B0H16DRAFT_1488934</name>
</gene>
<dbReference type="Proteomes" id="UP001215598">
    <property type="component" value="Unassembled WGS sequence"/>
</dbReference>
<dbReference type="AlphaFoldDB" id="A0AAD7P2Y6"/>
<dbReference type="GO" id="GO:0030248">
    <property type="term" value="F:cellulose binding"/>
    <property type="evidence" value="ECO:0007669"/>
    <property type="project" value="InterPro"/>
</dbReference>
<evidence type="ECO:0000256" key="5">
    <source>
        <dbReference type="ARBA" id="ARBA00023295"/>
    </source>
</evidence>
<dbReference type="PANTHER" id="PTHR43739">
    <property type="entry name" value="XYLOGLUCANASE (EUROFUNG)"/>
    <property type="match status" value="1"/>
</dbReference>
<dbReference type="InterPro" id="IPR052025">
    <property type="entry name" value="Xyloglucanase_GH74"/>
</dbReference>
<keyword evidence="2" id="KW-0378">Hydrolase</keyword>
<keyword evidence="4" id="KW-0119">Carbohydrate metabolism</keyword>
<feature type="region of interest" description="Disordered" evidence="8">
    <location>
        <begin position="791"/>
        <end position="815"/>
    </location>
</feature>
<feature type="chain" id="PRO_5042011750" description="CBM1 domain-containing protein" evidence="9">
    <location>
        <begin position="22"/>
        <end position="852"/>
    </location>
</feature>
<name>A0AAD7P2Y6_9AGAR</name>
<feature type="compositionally biased region" description="Low complexity" evidence="8">
    <location>
        <begin position="755"/>
        <end position="779"/>
    </location>
</feature>
<evidence type="ECO:0000313" key="11">
    <source>
        <dbReference type="EMBL" id="KAJ7786028.1"/>
    </source>
</evidence>
<dbReference type="InterPro" id="IPR015943">
    <property type="entry name" value="WD40/YVTN_repeat-like_dom_sf"/>
</dbReference>
<feature type="domain" description="CBM1" evidence="10">
    <location>
        <begin position="814"/>
        <end position="850"/>
    </location>
</feature>
<evidence type="ECO:0000256" key="4">
    <source>
        <dbReference type="ARBA" id="ARBA00023277"/>
    </source>
</evidence>
<dbReference type="GO" id="GO:0010411">
    <property type="term" value="P:xyloglucan metabolic process"/>
    <property type="evidence" value="ECO:0007669"/>
    <property type="project" value="TreeGrafter"/>
</dbReference>
<dbReference type="Gene3D" id="2.130.10.10">
    <property type="entry name" value="YVTN repeat-like/Quinoprotein amine dehydrogenase"/>
    <property type="match status" value="2"/>
</dbReference>
<comment type="similarity">
    <text evidence="7">Belongs to the glycosyl hydrolase 74 family.</text>
</comment>
<feature type="compositionally biased region" description="Low complexity" evidence="8">
    <location>
        <begin position="791"/>
        <end position="813"/>
    </location>
</feature>
<keyword evidence="3" id="KW-0136">Cellulose degradation</keyword>
<organism evidence="11 12">
    <name type="scientific">Mycena metata</name>
    <dbReference type="NCBI Taxonomy" id="1033252"/>
    <lineage>
        <taxon>Eukaryota</taxon>
        <taxon>Fungi</taxon>
        <taxon>Dikarya</taxon>
        <taxon>Basidiomycota</taxon>
        <taxon>Agaricomycotina</taxon>
        <taxon>Agaricomycetes</taxon>
        <taxon>Agaricomycetidae</taxon>
        <taxon>Agaricales</taxon>
        <taxon>Marasmiineae</taxon>
        <taxon>Mycenaceae</taxon>
        <taxon>Mycena</taxon>
    </lineage>
</organism>
<evidence type="ECO:0000256" key="6">
    <source>
        <dbReference type="ARBA" id="ARBA00023326"/>
    </source>
</evidence>
<dbReference type="GO" id="GO:0030245">
    <property type="term" value="P:cellulose catabolic process"/>
    <property type="evidence" value="ECO:0007669"/>
    <property type="project" value="UniProtKB-KW"/>
</dbReference>
<comment type="caution">
    <text evidence="11">The sequence shown here is derived from an EMBL/GenBank/DDBJ whole genome shotgun (WGS) entry which is preliminary data.</text>
</comment>
<evidence type="ECO:0000256" key="2">
    <source>
        <dbReference type="ARBA" id="ARBA00022801"/>
    </source>
</evidence>
<dbReference type="PANTHER" id="PTHR43739:SF2">
    <property type="entry name" value="OLIGOXYLOGLUCAN-REDUCING END-SPECIFIC XYLOGLUCANASE-RELATED"/>
    <property type="match status" value="1"/>
</dbReference>
<keyword evidence="1 9" id="KW-0732">Signal</keyword>
<dbReference type="SMART" id="SM00236">
    <property type="entry name" value="fCBD"/>
    <property type="match status" value="1"/>
</dbReference>
<dbReference type="PROSITE" id="PS00562">
    <property type="entry name" value="CBM1_1"/>
    <property type="match status" value="1"/>
</dbReference>
<dbReference type="InterPro" id="IPR035971">
    <property type="entry name" value="CBD_sf"/>
</dbReference>
<feature type="signal peptide" evidence="9">
    <location>
        <begin position="1"/>
        <end position="21"/>
    </location>
</feature>
<evidence type="ECO:0000256" key="8">
    <source>
        <dbReference type="SAM" id="MobiDB-lite"/>
    </source>
</evidence>
<keyword evidence="12" id="KW-1185">Reference proteome</keyword>
<dbReference type="FunFam" id="2.130.10.10:FF:000534">
    <property type="entry name" value="Xyloglucanase Xgh74A"/>
    <property type="match status" value="1"/>
</dbReference>
<evidence type="ECO:0000256" key="1">
    <source>
        <dbReference type="ARBA" id="ARBA00022729"/>
    </source>
</evidence>
<accession>A0AAD7P2Y6</accession>